<evidence type="ECO:0000256" key="2">
    <source>
        <dbReference type="SAM" id="SignalP"/>
    </source>
</evidence>
<dbReference type="AlphaFoldDB" id="A0AAW1D3A4"/>
<protein>
    <submittedName>
        <fullName evidence="3">Uncharacterized protein</fullName>
    </submittedName>
</protein>
<feature type="signal peptide" evidence="2">
    <location>
        <begin position="1"/>
        <end position="20"/>
    </location>
</feature>
<organism evidence="3 4">
    <name type="scientific">Rhynocoris fuscipes</name>
    <dbReference type="NCBI Taxonomy" id="488301"/>
    <lineage>
        <taxon>Eukaryota</taxon>
        <taxon>Metazoa</taxon>
        <taxon>Ecdysozoa</taxon>
        <taxon>Arthropoda</taxon>
        <taxon>Hexapoda</taxon>
        <taxon>Insecta</taxon>
        <taxon>Pterygota</taxon>
        <taxon>Neoptera</taxon>
        <taxon>Paraneoptera</taxon>
        <taxon>Hemiptera</taxon>
        <taxon>Heteroptera</taxon>
        <taxon>Panheteroptera</taxon>
        <taxon>Cimicomorpha</taxon>
        <taxon>Reduviidae</taxon>
        <taxon>Harpactorinae</taxon>
        <taxon>Harpactorini</taxon>
        <taxon>Rhynocoris</taxon>
    </lineage>
</organism>
<name>A0AAW1D3A4_9HEMI</name>
<keyword evidence="1" id="KW-1133">Transmembrane helix</keyword>
<keyword evidence="1" id="KW-0472">Membrane</keyword>
<dbReference type="Proteomes" id="UP001461498">
    <property type="component" value="Unassembled WGS sequence"/>
</dbReference>
<keyword evidence="2" id="KW-0732">Signal</keyword>
<comment type="caution">
    <text evidence="3">The sequence shown here is derived from an EMBL/GenBank/DDBJ whole genome shotgun (WGS) entry which is preliminary data.</text>
</comment>
<feature type="chain" id="PRO_5043598119" evidence="2">
    <location>
        <begin position="21"/>
        <end position="186"/>
    </location>
</feature>
<sequence length="186" mass="20308">MVRLAVALTTLASLATLVLSYNTNRRTSERDIDGLPNNIDGVFIVFEDILTENSSSPSRTVAPTDGPTESVTDPDPLSVVWYLGAFGGLIAFFLVVTFSEWCCASKHLYRRHALNAPYISGYSSESRAPETPPPPYHLFAPPPYSEATCYEKSVQAPIFIIPVHQAPITCPPSSEQPQQQAVPVQV</sequence>
<feature type="transmembrane region" description="Helical" evidence="1">
    <location>
        <begin position="79"/>
        <end position="102"/>
    </location>
</feature>
<reference evidence="3 4" key="1">
    <citation type="submission" date="2022-12" db="EMBL/GenBank/DDBJ databases">
        <title>Chromosome-level genome assembly of true bugs.</title>
        <authorList>
            <person name="Ma L."/>
            <person name="Li H."/>
        </authorList>
    </citation>
    <scope>NUCLEOTIDE SEQUENCE [LARGE SCALE GENOMIC DNA]</scope>
    <source>
        <strain evidence="3">Lab_2022b</strain>
    </source>
</reference>
<evidence type="ECO:0000256" key="1">
    <source>
        <dbReference type="SAM" id="Phobius"/>
    </source>
</evidence>
<evidence type="ECO:0000313" key="4">
    <source>
        <dbReference type="Proteomes" id="UP001461498"/>
    </source>
</evidence>
<keyword evidence="4" id="KW-1185">Reference proteome</keyword>
<evidence type="ECO:0000313" key="3">
    <source>
        <dbReference type="EMBL" id="KAK9504419.1"/>
    </source>
</evidence>
<accession>A0AAW1D3A4</accession>
<gene>
    <name evidence="3" type="ORF">O3M35_010754</name>
</gene>
<proteinExistence type="predicted"/>
<dbReference type="EMBL" id="JAPXFL010000007">
    <property type="protein sequence ID" value="KAK9504419.1"/>
    <property type="molecule type" value="Genomic_DNA"/>
</dbReference>
<keyword evidence="1" id="KW-0812">Transmembrane</keyword>